<gene>
    <name evidence="1" type="ORF">PENTCL1PPCAC_19362</name>
</gene>
<sequence>ICPPKKKEARLTRVFSSDQRGQIAVVLVEVFDRLPARLATIGRPLHSDPQIAKVVEDEVEESMVRPVLLAGFGRSGAPVLRTRH</sequence>
<dbReference type="AlphaFoldDB" id="A0AAV5TSN5"/>
<reference evidence="1" key="1">
    <citation type="submission" date="2023-10" db="EMBL/GenBank/DDBJ databases">
        <title>Genome assembly of Pristionchus species.</title>
        <authorList>
            <person name="Yoshida K."/>
            <person name="Sommer R.J."/>
        </authorList>
    </citation>
    <scope>NUCLEOTIDE SEQUENCE</scope>
    <source>
        <strain evidence="1">RS0144</strain>
    </source>
</reference>
<dbReference type="Proteomes" id="UP001432027">
    <property type="component" value="Unassembled WGS sequence"/>
</dbReference>
<keyword evidence="2" id="KW-1185">Reference proteome</keyword>
<accession>A0AAV5TSN5</accession>
<evidence type="ECO:0000313" key="2">
    <source>
        <dbReference type="Proteomes" id="UP001432027"/>
    </source>
</evidence>
<comment type="caution">
    <text evidence="1">The sequence shown here is derived from an EMBL/GenBank/DDBJ whole genome shotgun (WGS) entry which is preliminary data.</text>
</comment>
<name>A0AAV5TSN5_9BILA</name>
<organism evidence="1 2">
    <name type="scientific">Pristionchus entomophagus</name>
    <dbReference type="NCBI Taxonomy" id="358040"/>
    <lineage>
        <taxon>Eukaryota</taxon>
        <taxon>Metazoa</taxon>
        <taxon>Ecdysozoa</taxon>
        <taxon>Nematoda</taxon>
        <taxon>Chromadorea</taxon>
        <taxon>Rhabditida</taxon>
        <taxon>Rhabditina</taxon>
        <taxon>Diplogasteromorpha</taxon>
        <taxon>Diplogasteroidea</taxon>
        <taxon>Neodiplogasteridae</taxon>
        <taxon>Pristionchus</taxon>
    </lineage>
</organism>
<protein>
    <submittedName>
        <fullName evidence="1">Uncharacterized protein</fullName>
    </submittedName>
</protein>
<proteinExistence type="predicted"/>
<dbReference type="EMBL" id="BTSX01000004">
    <property type="protein sequence ID" value="GMS97187.1"/>
    <property type="molecule type" value="Genomic_DNA"/>
</dbReference>
<feature type="non-terminal residue" evidence="1">
    <location>
        <position position="84"/>
    </location>
</feature>
<feature type="non-terminal residue" evidence="1">
    <location>
        <position position="1"/>
    </location>
</feature>
<evidence type="ECO:0000313" key="1">
    <source>
        <dbReference type="EMBL" id="GMS97187.1"/>
    </source>
</evidence>